<dbReference type="Pfam" id="PF06580">
    <property type="entry name" value="His_kinase"/>
    <property type="match status" value="1"/>
</dbReference>
<dbReference type="PANTHER" id="PTHR34220:SF7">
    <property type="entry name" value="SENSOR HISTIDINE KINASE YPDA"/>
    <property type="match status" value="1"/>
</dbReference>
<evidence type="ECO:0000259" key="2">
    <source>
        <dbReference type="Pfam" id="PF06580"/>
    </source>
</evidence>
<feature type="transmembrane region" description="Helical" evidence="1">
    <location>
        <begin position="141"/>
        <end position="162"/>
    </location>
</feature>
<dbReference type="AlphaFoldDB" id="A0AAP2D4C6"/>
<dbReference type="GO" id="GO:0016020">
    <property type="term" value="C:membrane"/>
    <property type="evidence" value="ECO:0007669"/>
    <property type="project" value="InterPro"/>
</dbReference>
<feature type="transmembrane region" description="Helical" evidence="1">
    <location>
        <begin position="231"/>
        <end position="253"/>
    </location>
</feature>
<feature type="transmembrane region" description="Helical" evidence="1">
    <location>
        <begin position="202"/>
        <end position="225"/>
    </location>
</feature>
<proteinExistence type="predicted"/>
<name>A0AAP2D4C6_9BACT</name>
<feature type="transmembrane region" description="Helical" evidence="1">
    <location>
        <begin position="25"/>
        <end position="46"/>
    </location>
</feature>
<organism evidence="3 4">
    <name type="scientific">Dawidia soli</name>
    <dbReference type="NCBI Taxonomy" id="2782352"/>
    <lineage>
        <taxon>Bacteria</taxon>
        <taxon>Pseudomonadati</taxon>
        <taxon>Bacteroidota</taxon>
        <taxon>Cytophagia</taxon>
        <taxon>Cytophagales</taxon>
        <taxon>Chryseotaleaceae</taxon>
        <taxon>Dawidia</taxon>
    </lineage>
</organism>
<feature type="transmembrane region" description="Helical" evidence="1">
    <location>
        <begin position="168"/>
        <end position="190"/>
    </location>
</feature>
<accession>A0AAP2D4C6</accession>
<comment type="caution">
    <text evidence="3">The sequence shown here is derived from an EMBL/GenBank/DDBJ whole genome shotgun (WGS) entry which is preliminary data.</text>
</comment>
<dbReference type="Proteomes" id="UP001319180">
    <property type="component" value="Unassembled WGS sequence"/>
</dbReference>
<dbReference type="Gene3D" id="3.30.565.10">
    <property type="entry name" value="Histidine kinase-like ATPase, C-terminal domain"/>
    <property type="match status" value="1"/>
</dbReference>
<keyword evidence="1" id="KW-0472">Membrane</keyword>
<sequence length="472" mass="54202">MVPVWTPYRQFFWENHLHYSYSKNYFFPQVARLTGYYGAFLLWNFVTIPCMLVRRRMIWGILLIPLLLGALWLLLTVTDTWLRRYLFEIKTADYAHNLMIKQSLVTAVWALIALAGYTFAKRIIANVLTRIAQLLPQYSAVAQNVFLALVVWGAVGVGIVIFRTVTMPILQGMGIVLFSILLYGLSFTILIEDALKKGVWGYLLRIAGICVGVGLLLFVVAGTGWRQREAMWVTVTANGFFQVFICAPLYWLIYQRNLTMRRQLTSLQTALGSSSANLDFLRSQINPHFLFNALNTLYGTALQESAERTGEGIQRLGDMMRFMLRENTQDKILLAREIEYLQNYVALQTLRIQSSPDITISQHIEEDLNGLYIAPMLLIPFVENAFKHGISLRKPSQVVISLQIREGTLYFDVRNTVHEKQDHDIEADKNGIGLENVRLRLQLLYPQKHELVVRQTTLEFFVHVTVQLTEKV</sequence>
<keyword evidence="1" id="KW-1133">Transmembrane helix</keyword>
<dbReference type="EMBL" id="JAHESC010000001">
    <property type="protein sequence ID" value="MBT1684917.1"/>
    <property type="molecule type" value="Genomic_DNA"/>
</dbReference>
<evidence type="ECO:0000313" key="3">
    <source>
        <dbReference type="EMBL" id="MBT1684917.1"/>
    </source>
</evidence>
<reference evidence="3 4" key="1">
    <citation type="submission" date="2021-05" db="EMBL/GenBank/DDBJ databases">
        <title>A Polyphasic approach of four new species of the genus Ohtaekwangia: Ohtaekwangia histidinii sp. nov., Ohtaekwangia cretensis sp. nov., Ohtaekwangia indiensis sp. nov., Ohtaekwangia reichenbachii sp. nov. from diverse environment.</title>
        <authorList>
            <person name="Octaviana S."/>
        </authorList>
    </citation>
    <scope>NUCLEOTIDE SEQUENCE [LARGE SCALE GENOMIC DNA]</scope>
    <source>
        <strain evidence="3 4">PWU37</strain>
    </source>
</reference>
<feature type="transmembrane region" description="Helical" evidence="1">
    <location>
        <begin position="58"/>
        <end position="78"/>
    </location>
</feature>
<feature type="domain" description="Signal transduction histidine kinase internal region" evidence="2">
    <location>
        <begin position="276"/>
        <end position="353"/>
    </location>
</feature>
<dbReference type="InterPro" id="IPR010559">
    <property type="entry name" value="Sig_transdc_His_kin_internal"/>
</dbReference>
<gene>
    <name evidence="3" type="ORF">KK078_00040</name>
</gene>
<dbReference type="InterPro" id="IPR036890">
    <property type="entry name" value="HATPase_C_sf"/>
</dbReference>
<protein>
    <submittedName>
        <fullName evidence="3">Histidine kinase</fullName>
    </submittedName>
</protein>
<dbReference type="GO" id="GO:0000155">
    <property type="term" value="F:phosphorelay sensor kinase activity"/>
    <property type="evidence" value="ECO:0007669"/>
    <property type="project" value="InterPro"/>
</dbReference>
<evidence type="ECO:0000256" key="1">
    <source>
        <dbReference type="SAM" id="Phobius"/>
    </source>
</evidence>
<keyword evidence="3" id="KW-0808">Transferase</keyword>
<keyword evidence="4" id="KW-1185">Reference proteome</keyword>
<dbReference type="PANTHER" id="PTHR34220">
    <property type="entry name" value="SENSOR HISTIDINE KINASE YPDA"/>
    <property type="match status" value="1"/>
</dbReference>
<dbReference type="InterPro" id="IPR050640">
    <property type="entry name" value="Bact_2-comp_sensor_kinase"/>
</dbReference>
<dbReference type="SUPFAM" id="SSF55874">
    <property type="entry name" value="ATPase domain of HSP90 chaperone/DNA topoisomerase II/histidine kinase"/>
    <property type="match status" value="1"/>
</dbReference>
<keyword evidence="1" id="KW-0812">Transmembrane</keyword>
<feature type="transmembrane region" description="Helical" evidence="1">
    <location>
        <begin position="98"/>
        <end position="120"/>
    </location>
</feature>
<evidence type="ECO:0000313" key="4">
    <source>
        <dbReference type="Proteomes" id="UP001319180"/>
    </source>
</evidence>
<keyword evidence="3" id="KW-0418">Kinase</keyword>